<dbReference type="Gene3D" id="1.10.10.60">
    <property type="entry name" value="Homeodomain-like"/>
    <property type="match status" value="1"/>
</dbReference>
<dbReference type="GO" id="GO:0043565">
    <property type="term" value="F:sequence-specific DNA binding"/>
    <property type="evidence" value="ECO:0007669"/>
    <property type="project" value="InterPro"/>
</dbReference>
<dbReference type="Proteomes" id="UP000183407">
    <property type="component" value="Unassembled WGS sequence"/>
</dbReference>
<dbReference type="EMBL" id="FNTL01000004">
    <property type="protein sequence ID" value="SED87411.1"/>
    <property type="molecule type" value="Genomic_DNA"/>
</dbReference>
<evidence type="ECO:0000313" key="7">
    <source>
        <dbReference type="Proteomes" id="UP000183407"/>
    </source>
</evidence>
<evidence type="ECO:0000256" key="3">
    <source>
        <dbReference type="ARBA" id="ARBA00023163"/>
    </source>
</evidence>
<evidence type="ECO:0000256" key="2">
    <source>
        <dbReference type="ARBA" id="ARBA00023125"/>
    </source>
</evidence>
<dbReference type="InterPro" id="IPR035418">
    <property type="entry name" value="AraC-bd_2"/>
</dbReference>
<dbReference type="GO" id="GO:0003700">
    <property type="term" value="F:DNA-binding transcription factor activity"/>
    <property type="evidence" value="ECO:0007669"/>
    <property type="project" value="InterPro"/>
</dbReference>
<evidence type="ECO:0000259" key="5">
    <source>
        <dbReference type="PROSITE" id="PS01124"/>
    </source>
</evidence>
<dbReference type="PANTHER" id="PTHR46796">
    <property type="entry name" value="HTH-TYPE TRANSCRIPTIONAL ACTIVATOR RHAS-RELATED"/>
    <property type="match status" value="1"/>
</dbReference>
<proteinExistence type="predicted"/>
<reference evidence="7" key="1">
    <citation type="submission" date="2016-10" db="EMBL/GenBank/DDBJ databases">
        <authorList>
            <person name="Varghese N."/>
        </authorList>
    </citation>
    <scope>NUCLEOTIDE SEQUENCE [LARGE SCALE GENOMIC DNA]</scope>
    <source>
        <strain evidence="7">DSM 44719</strain>
    </source>
</reference>
<protein>
    <submittedName>
        <fullName evidence="6">AraC-type DNA-binding protein</fullName>
    </submittedName>
</protein>
<dbReference type="RefSeq" id="WP_083400592.1">
    <property type="nucleotide sequence ID" value="NZ_FNTL01000004.1"/>
</dbReference>
<dbReference type="SMART" id="SM00342">
    <property type="entry name" value="HTH_ARAC"/>
    <property type="match status" value="1"/>
</dbReference>
<dbReference type="AlphaFoldDB" id="A0A1H5E8I0"/>
<sequence length="355" mass="39558">MSSLHSFNDLPAQDKFDAWRETVSNAFVPLDAKSHVPGTFSGSLLTEAIGSLQVSEVTGGAVEVRRTRESIRRSDPGYLKLGMQVRGYCVLSQDDREAALTPGDFSIYDTRRPYQVSFERDFAQLVVMFPYELIHLRPDSMKDMTARRVSGRHGVGGLVSKFLVGIAEQLRGVEELAANQQLSNGVLNLLAAALSEQLGCESNVPPETHRAALVLQIKSFIDARLYDPELSSTLIARAHNISSRYLQKMFEGEGTTVTEWIRRRRLEHCRRDLLDPRNSTTPIATIAAQWGLLDSSYFSKLFKTTYGISPGSTGRRPLTPTTTARRPGSRTARVRLQTDRCAHNDSGSSQDVRRR</sequence>
<dbReference type="InterPro" id="IPR050204">
    <property type="entry name" value="AraC_XylS_family_regulators"/>
</dbReference>
<dbReference type="SUPFAM" id="SSF46689">
    <property type="entry name" value="Homeodomain-like"/>
    <property type="match status" value="1"/>
</dbReference>
<feature type="region of interest" description="Disordered" evidence="4">
    <location>
        <begin position="309"/>
        <end position="332"/>
    </location>
</feature>
<keyword evidence="2 6" id="KW-0238">DNA-binding</keyword>
<evidence type="ECO:0000313" key="6">
    <source>
        <dbReference type="EMBL" id="SED87411.1"/>
    </source>
</evidence>
<dbReference type="Pfam" id="PF12833">
    <property type="entry name" value="HTH_18"/>
    <property type="match status" value="1"/>
</dbReference>
<organism evidence="6 7">
    <name type="scientific">Rhodococcus jostii</name>
    <dbReference type="NCBI Taxonomy" id="132919"/>
    <lineage>
        <taxon>Bacteria</taxon>
        <taxon>Bacillati</taxon>
        <taxon>Actinomycetota</taxon>
        <taxon>Actinomycetes</taxon>
        <taxon>Mycobacteriales</taxon>
        <taxon>Nocardiaceae</taxon>
        <taxon>Rhodococcus</taxon>
    </lineage>
</organism>
<dbReference type="PANTHER" id="PTHR46796:SF6">
    <property type="entry name" value="ARAC SUBFAMILY"/>
    <property type="match status" value="1"/>
</dbReference>
<feature type="domain" description="HTH araC/xylS-type" evidence="5">
    <location>
        <begin position="215"/>
        <end position="316"/>
    </location>
</feature>
<evidence type="ECO:0000256" key="4">
    <source>
        <dbReference type="SAM" id="MobiDB-lite"/>
    </source>
</evidence>
<dbReference type="Pfam" id="PF14525">
    <property type="entry name" value="AraC_binding_2"/>
    <property type="match status" value="1"/>
</dbReference>
<feature type="compositionally biased region" description="Low complexity" evidence="4">
    <location>
        <begin position="310"/>
        <end position="326"/>
    </location>
</feature>
<dbReference type="OrthoDB" id="9799345at2"/>
<keyword evidence="1" id="KW-0805">Transcription regulation</keyword>
<evidence type="ECO:0000256" key="1">
    <source>
        <dbReference type="ARBA" id="ARBA00023015"/>
    </source>
</evidence>
<accession>A0A1H5E8I0</accession>
<dbReference type="InterPro" id="IPR009057">
    <property type="entry name" value="Homeodomain-like_sf"/>
</dbReference>
<dbReference type="PROSITE" id="PS01124">
    <property type="entry name" value="HTH_ARAC_FAMILY_2"/>
    <property type="match status" value="1"/>
</dbReference>
<name>A0A1H5E8I0_RHOJO</name>
<gene>
    <name evidence="6" type="ORF">SAMN04490220_5864</name>
</gene>
<dbReference type="InterPro" id="IPR018060">
    <property type="entry name" value="HTH_AraC"/>
</dbReference>
<keyword evidence="3" id="KW-0804">Transcription</keyword>